<dbReference type="GO" id="GO:0042545">
    <property type="term" value="P:cell wall modification"/>
    <property type="evidence" value="ECO:0007669"/>
    <property type="project" value="InterPro"/>
</dbReference>
<dbReference type="Gene3D" id="2.160.20.10">
    <property type="entry name" value="Single-stranded right-handed beta-helix, Pectin lyase-like"/>
    <property type="match status" value="2"/>
</dbReference>
<dbReference type="InterPro" id="IPR006626">
    <property type="entry name" value="PbH1"/>
</dbReference>
<evidence type="ECO:0000256" key="1">
    <source>
        <dbReference type="ARBA" id="ARBA00008834"/>
    </source>
</evidence>
<evidence type="ECO:0000256" key="4">
    <source>
        <dbReference type="ARBA" id="ARBA00023085"/>
    </source>
</evidence>
<comment type="similarity">
    <text evidence="2">Belongs to the pectinesterase family.</text>
</comment>
<dbReference type="EMBL" id="LT629777">
    <property type="protein sequence ID" value="SDT22933.1"/>
    <property type="molecule type" value="Genomic_DNA"/>
</dbReference>
<dbReference type="GO" id="GO:0009279">
    <property type="term" value="C:cell outer membrane"/>
    <property type="evidence" value="ECO:0007669"/>
    <property type="project" value="TreeGrafter"/>
</dbReference>
<evidence type="ECO:0000313" key="10">
    <source>
        <dbReference type="Proteomes" id="UP000199524"/>
    </source>
</evidence>
<evidence type="ECO:0000259" key="8">
    <source>
        <dbReference type="Pfam" id="PF01095"/>
    </source>
</evidence>
<dbReference type="InterPro" id="IPR000070">
    <property type="entry name" value="Pectinesterase_cat"/>
</dbReference>
<dbReference type="InterPro" id="IPR033131">
    <property type="entry name" value="Pectinesterase_Asp_AS"/>
</dbReference>
<dbReference type="GO" id="GO:0030599">
    <property type="term" value="F:pectinesterase activity"/>
    <property type="evidence" value="ECO:0007669"/>
    <property type="project" value="InterPro"/>
</dbReference>
<accession>A0A1H1YNC2</accession>
<gene>
    <name evidence="9" type="ORF">SAMN05216598_4534</name>
</gene>
<keyword evidence="7" id="KW-0732">Signal</keyword>
<keyword evidence="3" id="KW-0378">Hydrolase</keyword>
<dbReference type="AlphaFoldDB" id="A0A1H1YNC2"/>
<evidence type="ECO:0000256" key="3">
    <source>
        <dbReference type="ARBA" id="ARBA00022801"/>
    </source>
</evidence>
<dbReference type="Pfam" id="PF01095">
    <property type="entry name" value="Pectinesterase"/>
    <property type="match status" value="1"/>
</dbReference>
<name>A0A1H1YNC2_9PSED</name>
<dbReference type="PROSITE" id="PS00503">
    <property type="entry name" value="PECTINESTERASE_2"/>
    <property type="match status" value="1"/>
</dbReference>
<dbReference type="Pfam" id="PF00295">
    <property type="entry name" value="Glyco_hydro_28"/>
    <property type="match status" value="1"/>
</dbReference>
<organism evidence="9 10">
    <name type="scientific">Pseudomonas asplenii</name>
    <dbReference type="NCBI Taxonomy" id="53407"/>
    <lineage>
        <taxon>Bacteria</taxon>
        <taxon>Pseudomonadati</taxon>
        <taxon>Pseudomonadota</taxon>
        <taxon>Gammaproteobacteria</taxon>
        <taxon>Pseudomonadales</taxon>
        <taxon>Pseudomonadaceae</taxon>
        <taxon>Pseudomonas</taxon>
    </lineage>
</organism>
<dbReference type="SMART" id="SM00710">
    <property type="entry name" value="PbH1"/>
    <property type="match status" value="4"/>
</dbReference>
<keyword evidence="4" id="KW-0063">Aspartyl esterase</keyword>
<reference evidence="10" key="1">
    <citation type="submission" date="2016-10" db="EMBL/GenBank/DDBJ databases">
        <authorList>
            <person name="Varghese N."/>
            <person name="Submissions S."/>
        </authorList>
    </citation>
    <scope>NUCLEOTIDE SEQUENCE [LARGE SCALE GENOMIC DNA]</scope>
    <source>
        <strain evidence="10">ATCC 23835</strain>
    </source>
</reference>
<feature type="domain" description="Pectinesterase catalytic" evidence="8">
    <location>
        <begin position="449"/>
        <end position="707"/>
    </location>
</feature>
<dbReference type="Proteomes" id="UP000199524">
    <property type="component" value="Chromosome I"/>
</dbReference>
<feature type="signal peptide" evidence="7">
    <location>
        <begin position="1"/>
        <end position="21"/>
    </location>
</feature>
<dbReference type="GeneID" id="300209421"/>
<dbReference type="GO" id="GO:0005975">
    <property type="term" value="P:carbohydrate metabolic process"/>
    <property type="evidence" value="ECO:0007669"/>
    <property type="project" value="InterPro"/>
</dbReference>
<dbReference type="SUPFAM" id="SSF51126">
    <property type="entry name" value="Pectin lyase-like"/>
    <property type="match status" value="2"/>
</dbReference>
<feature type="active site" evidence="6">
    <location>
        <position position="594"/>
    </location>
</feature>
<sequence length="737" mass="78843">MSRLSIAVTLLCSLATHSAWAEDTRHVEEPRLPGQVCATLEPLSASAWQSETARLQDALNRCPQGQAVRLAAGAKGAVFPSGPLQIPSGVTLWLDKTVVLTATTDARAYDNGAGTCGRIDNKGTGCRPFIHIVQARGSAIVGQGEIDGQGDKAIQGTDQSWWQLARQAQRENGKQNNPRLIEIDRSRDITLYGLRLHNAANFHVVAYQVDGFTAWGLIIDTAADARNTDGIDPMGSSNVTLAHNFIRTGDDNVAIKAGSQGPSRHLSILDNHFYSGHGMSIGSETNSGVSDVLVRGLTLDGTTSGIRIKSDASRGGIVQDVRYQDICLRNNRQPIDIDTAYAKDVTGNAIPVYRDIVLQHVHGADGILRIQATGASPAIGLTLDDVHFAPTAQWQVSRADLKAGPGGVSPPVPGLNAPAGSPAPSACDQRWTSFPQPADSPGVLKVGATQRYRQVQEAVDAARPGDTIRIDPGVYHEVVHITVPRLRLTGAGSQPDDVVIEADHSAGDSGGTAKSATVFAQADDLQIDHLTIANRFHEHHPEVSDGAQAIALSATGDRQRFIGLHLLGSQDTLYAGGNGHRQYYQDDLITGTVDFIFGDALAYFEHVELRGIQRNSITLTAQSRVSAGQHSGFVFHDCTVSADSSVQTISLGRPWRDLATVSYLGCELDGRVLPQGFTEWNQEHRLPTARYAEVGSRGAGRNPQAREAFMVKLDAATLAQQSDPARFLAGADGWSPR</sequence>
<dbReference type="InterPro" id="IPR011050">
    <property type="entry name" value="Pectin_lyase_fold/virulence"/>
</dbReference>
<dbReference type="InterPro" id="IPR000743">
    <property type="entry name" value="Glyco_hydro_28"/>
</dbReference>
<dbReference type="RefSeq" id="WP_090209013.1">
    <property type="nucleotide sequence ID" value="NZ_LT629777.1"/>
</dbReference>
<evidence type="ECO:0000256" key="2">
    <source>
        <dbReference type="ARBA" id="ARBA00008891"/>
    </source>
</evidence>
<dbReference type="InterPro" id="IPR012334">
    <property type="entry name" value="Pectin_lyas_fold"/>
</dbReference>
<evidence type="ECO:0000256" key="5">
    <source>
        <dbReference type="ARBA" id="ARBA00023295"/>
    </source>
</evidence>
<dbReference type="PANTHER" id="PTHR31321">
    <property type="entry name" value="ACYL-COA THIOESTER HYDROLASE YBHC-RELATED"/>
    <property type="match status" value="1"/>
</dbReference>
<proteinExistence type="inferred from homology"/>
<protein>
    <submittedName>
        <fullName evidence="9">Polygalacturonase</fullName>
    </submittedName>
</protein>
<evidence type="ECO:0000313" key="9">
    <source>
        <dbReference type="EMBL" id="SDT22933.1"/>
    </source>
</evidence>
<dbReference type="PANTHER" id="PTHR31321:SF57">
    <property type="entry name" value="PECTINESTERASE 53-RELATED"/>
    <property type="match status" value="1"/>
</dbReference>
<evidence type="ECO:0000256" key="7">
    <source>
        <dbReference type="SAM" id="SignalP"/>
    </source>
</evidence>
<evidence type="ECO:0000256" key="6">
    <source>
        <dbReference type="PROSITE-ProRule" id="PRU10040"/>
    </source>
</evidence>
<feature type="chain" id="PRO_5011116747" evidence="7">
    <location>
        <begin position="22"/>
        <end position="737"/>
    </location>
</feature>
<dbReference type="PROSITE" id="PS00502">
    <property type="entry name" value="POLYGALACTURONASE"/>
    <property type="match status" value="1"/>
</dbReference>
<dbReference type="GO" id="GO:0004650">
    <property type="term" value="F:polygalacturonase activity"/>
    <property type="evidence" value="ECO:0007669"/>
    <property type="project" value="InterPro"/>
</dbReference>
<keyword evidence="10" id="KW-1185">Reference proteome</keyword>
<keyword evidence="5" id="KW-0326">Glycosidase</keyword>
<comment type="similarity">
    <text evidence="1">Belongs to the glycosyl hydrolase 28 family.</text>
</comment>